<evidence type="ECO:0000256" key="7">
    <source>
        <dbReference type="ARBA" id="ARBA00023134"/>
    </source>
</evidence>
<name>A0A3A4N991_ABYX5</name>
<evidence type="ECO:0000256" key="1">
    <source>
        <dbReference type="ARBA" id="ARBA00006211"/>
    </source>
</evidence>
<gene>
    <name evidence="9" type="primary">hypB</name>
    <name evidence="9" type="ORF">C4520_14885</name>
</gene>
<comment type="caution">
    <text evidence="9">The sequence shown here is derived from an EMBL/GenBank/DDBJ whole genome shotgun (WGS) entry which is preliminary data.</text>
</comment>
<dbReference type="Gene3D" id="3.40.50.300">
    <property type="entry name" value="P-loop containing nucleotide triphosphate hydrolases"/>
    <property type="match status" value="1"/>
</dbReference>
<evidence type="ECO:0000313" key="9">
    <source>
        <dbReference type="EMBL" id="RJP18133.1"/>
    </source>
</evidence>
<dbReference type="InterPro" id="IPR027417">
    <property type="entry name" value="P-loop_NTPase"/>
</dbReference>
<dbReference type="PANTHER" id="PTHR30134:SF2">
    <property type="entry name" value="HYDROGENASE MATURATION FACTOR HYPB"/>
    <property type="match status" value="1"/>
</dbReference>
<dbReference type="GO" id="GO:0003924">
    <property type="term" value="F:GTPase activity"/>
    <property type="evidence" value="ECO:0007669"/>
    <property type="project" value="InterPro"/>
</dbReference>
<dbReference type="Proteomes" id="UP000265882">
    <property type="component" value="Unassembled WGS sequence"/>
</dbReference>
<sequence>MKIKVLNNILEANDVIADEIRGRLAEHRVLAINLMSSPGAGKTTLLERTIEKLQPKKIRVGVIEGDIETTRDADRLRRFNIPIVQINTGSACHLDANMTLNAVNNIDCSKIDVLFVENVGNLVCPAEFKIGEDHKVMLLSVTEGDEKPLKYPLMFRESSAMLINKIDLLQYTNFNMTEAKSNASKINPKLLIFPLSCTTGDGMGAWVEWVSKELKKKRKAKKR</sequence>
<keyword evidence="3" id="KW-0479">Metal-binding</keyword>
<evidence type="ECO:0000256" key="6">
    <source>
        <dbReference type="ARBA" id="ARBA00022833"/>
    </source>
</evidence>
<dbReference type="GO" id="GO:0005525">
    <property type="term" value="F:GTP binding"/>
    <property type="evidence" value="ECO:0007669"/>
    <property type="project" value="UniProtKB-KW"/>
</dbReference>
<dbReference type="AlphaFoldDB" id="A0A3A4N991"/>
<evidence type="ECO:0000256" key="4">
    <source>
        <dbReference type="ARBA" id="ARBA00022741"/>
    </source>
</evidence>
<dbReference type="InterPro" id="IPR003495">
    <property type="entry name" value="CobW/HypB/UreG_nucleotide-bd"/>
</dbReference>
<feature type="domain" description="CobW/HypB/UreG nucleotide-binding" evidence="8">
    <location>
        <begin position="32"/>
        <end position="192"/>
    </location>
</feature>
<dbReference type="EMBL" id="QZKU01000105">
    <property type="protein sequence ID" value="RJP18133.1"/>
    <property type="molecule type" value="Genomic_DNA"/>
</dbReference>
<comment type="similarity">
    <text evidence="1">Belongs to the SIMIBI class G3E GTPase family. HypB/HupM subfamily.</text>
</comment>
<evidence type="ECO:0000259" key="8">
    <source>
        <dbReference type="Pfam" id="PF02492"/>
    </source>
</evidence>
<dbReference type="InterPro" id="IPR004392">
    <property type="entry name" value="Hyd_mat_HypB"/>
</dbReference>
<dbReference type="PIRSF" id="PIRSF005624">
    <property type="entry name" value="Ni-bind_GTPase"/>
    <property type="match status" value="1"/>
</dbReference>
<dbReference type="PANTHER" id="PTHR30134">
    <property type="entry name" value="HYDROGENASE PROTEIN ASSEMBLY PROTEIN, NICKEL CHAPERONE"/>
    <property type="match status" value="1"/>
</dbReference>
<organism evidence="9 10">
    <name type="scientific">Abyssobacteria bacterium (strain SURF_5)</name>
    <dbReference type="NCBI Taxonomy" id="2093360"/>
    <lineage>
        <taxon>Bacteria</taxon>
        <taxon>Pseudomonadati</taxon>
        <taxon>Candidatus Hydrogenedentota</taxon>
        <taxon>Candidatus Abyssobacteria</taxon>
    </lineage>
</organism>
<dbReference type="CDD" id="cd05390">
    <property type="entry name" value="HypB"/>
    <property type="match status" value="1"/>
</dbReference>
<accession>A0A3A4N991</accession>
<keyword evidence="7" id="KW-0342">GTP-binding</keyword>
<dbReference type="NCBIfam" id="TIGR00073">
    <property type="entry name" value="hypB"/>
    <property type="match status" value="1"/>
</dbReference>
<evidence type="ECO:0000256" key="2">
    <source>
        <dbReference type="ARBA" id="ARBA00022596"/>
    </source>
</evidence>
<reference evidence="9 10" key="1">
    <citation type="journal article" date="2017" name="ISME J.">
        <title>Energy and carbon metabolisms in a deep terrestrial subsurface fluid microbial community.</title>
        <authorList>
            <person name="Momper L."/>
            <person name="Jungbluth S.P."/>
            <person name="Lee M.D."/>
            <person name="Amend J.P."/>
        </authorList>
    </citation>
    <scope>NUCLEOTIDE SEQUENCE [LARGE SCALE GENOMIC DNA]</scope>
    <source>
        <strain evidence="9">SURF_5</strain>
    </source>
</reference>
<evidence type="ECO:0000256" key="5">
    <source>
        <dbReference type="ARBA" id="ARBA00022801"/>
    </source>
</evidence>
<evidence type="ECO:0000256" key="3">
    <source>
        <dbReference type="ARBA" id="ARBA00022723"/>
    </source>
</evidence>
<dbReference type="GO" id="GO:0016151">
    <property type="term" value="F:nickel cation binding"/>
    <property type="evidence" value="ECO:0007669"/>
    <property type="project" value="InterPro"/>
</dbReference>
<dbReference type="Pfam" id="PF02492">
    <property type="entry name" value="cobW"/>
    <property type="match status" value="1"/>
</dbReference>
<evidence type="ECO:0000313" key="10">
    <source>
        <dbReference type="Proteomes" id="UP000265882"/>
    </source>
</evidence>
<dbReference type="SUPFAM" id="SSF52540">
    <property type="entry name" value="P-loop containing nucleoside triphosphate hydrolases"/>
    <property type="match status" value="1"/>
</dbReference>
<keyword evidence="6" id="KW-0862">Zinc</keyword>
<protein>
    <submittedName>
        <fullName evidence="9">Hydrogenase accessory protein HypB</fullName>
    </submittedName>
</protein>
<proteinExistence type="inferred from homology"/>
<keyword evidence="5" id="KW-0378">Hydrolase</keyword>
<dbReference type="GO" id="GO:0051604">
    <property type="term" value="P:protein maturation"/>
    <property type="evidence" value="ECO:0007669"/>
    <property type="project" value="InterPro"/>
</dbReference>
<keyword evidence="4" id="KW-0547">Nucleotide-binding</keyword>
<keyword evidence="2" id="KW-0533">Nickel</keyword>
<dbReference type="GO" id="GO:0008270">
    <property type="term" value="F:zinc ion binding"/>
    <property type="evidence" value="ECO:0007669"/>
    <property type="project" value="TreeGrafter"/>
</dbReference>